<dbReference type="AlphaFoldDB" id="A0A829YNH8"/>
<keyword evidence="4 5" id="KW-0975">Bacterial flagellum</keyword>
<dbReference type="PRINTS" id="PR01006">
    <property type="entry name" value="FLGHOOKFLIE"/>
</dbReference>
<organism evidence="6 7">
    <name type="scientific">Steroidobacter agaridevorans</name>
    <dbReference type="NCBI Taxonomy" id="2695856"/>
    <lineage>
        <taxon>Bacteria</taxon>
        <taxon>Pseudomonadati</taxon>
        <taxon>Pseudomonadota</taxon>
        <taxon>Gammaproteobacteria</taxon>
        <taxon>Steroidobacterales</taxon>
        <taxon>Steroidobacteraceae</taxon>
        <taxon>Steroidobacter</taxon>
    </lineage>
</organism>
<dbReference type="GO" id="GO:0003774">
    <property type="term" value="F:cytoskeletal motor activity"/>
    <property type="evidence" value="ECO:0007669"/>
    <property type="project" value="InterPro"/>
</dbReference>
<dbReference type="RefSeq" id="WP_161816379.1">
    <property type="nucleotide sequence ID" value="NZ_BLJN01000010.1"/>
</dbReference>
<evidence type="ECO:0000256" key="3">
    <source>
        <dbReference type="ARBA" id="ARBA00018024"/>
    </source>
</evidence>
<comment type="caution">
    <text evidence="6">The sequence shown here is derived from an EMBL/GenBank/DDBJ whole genome shotgun (WGS) entry which is preliminary data.</text>
</comment>
<comment type="similarity">
    <text evidence="2 5">Belongs to the FliE family.</text>
</comment>
<dbReference type="Proteomes" id="UP000445000">
    <property type="component" value="Unassembled WGS sequence"/>
</dbReference>
<protein>
    <recommendedName>
        <fullName evidence="3 5">Flagellar hook-basal body complex protein FliE</fullName>
    </recommendedName>
</protein>
<evidence type="ECO:0000313" key="6">
    <source>
        <dbReference type="EMBL" id="GFE84800.1"/>
    </source>
</evidence>
<evidence type="ECO:0000256" key="5">
    <source>
        <dbReference type="HAMAP-Rule" id="MF_00724"/>
    </source>
</evidence>
<evidence type="ECO:0000256" key="2">
    <source>
        <dbReference type="ARBA" id="ARBA00009272"/>
    </source>
</evidence>
<dbReference type="PANTHER" id="PTHR34653">
    <property type="match status" value="1"/>
</dbReference>
<dbReference type="EMBL" id="BLJN01000010">
    <property type="protein sequence ID" value="GFE84800.1"/>
    <property type="molecule type" value="Genomic_DNA"/>
</dbReference>
<sequence>MSSLQIDAVLSQIRAMQSQIKGVGGGVGAPQNDVAKVAGVESAVQSPTNSFANVLKQGLDSVSQTQARASDMATKFEQGVPGIELPQVMLEMQKASVSFRAVTEVRNRFVSAYQEIMNMPI</sequence>
<evidence type="ECO:0000256" key="4">
    <source>
        <dbReference type="ARBA" id="ARBA00023143"/>
    </source>
</evidence>
<dbReference type="GO" id="GO:0005198">
    <property type="term" value="F:structural molecule activity"/>
    <property type="evidence" value="ECO:0007669"/>
    <property type="project" value="UniProtKB-UniRule"/>
</dbReference>
<dbReference type="GO" id="GO:0009425">
    <property type="term" value="C:bacterial-type flagellum basal body"/>
    <property type="evidence" value="ECO:0007669"/>
    <property type="project" value="UniProtKB-SubCell"/>
</dbReference>
<name>A0A829YNH8_9GAMM</name>
<gene>
    <name evidence="5" type="primary">fliE</name>
    <name evidence="6" type="ORF">GCM10011487_68000</name>
</gene>
<evidence type="ECO:0000256" key="1">
    <source>
        <dbReference type="ARBA" id="ARBA00004117"/>
    </source>
</evidence>
<dbReference type="Pfam" id="PF02049">
    <property type="entry name" value="FliE"/>
    <property type="match status" value="1"/>
</dbReference>
<dbReference type="HAMAP" id="MF_00724">
    <property type="entry name" value="FliE"/>
    <property type="match status" value="1"/>
</dbReference>
<evidence type="ECO:0000313" key="7">
    <source>
        <dbReference type="Proteomes" id="UP000445000"/>
    </source>
</evidence>
<reference evidence="7" key="1">
    <citation type="submission" date="2020-01" db="EMBL/GenBank/DDBJ databases">
        <title>'Steroidobacter agaridevorans' sp. nov., agar-degrading bacteria isolated from rhizosphere soils.</title>
        <authorList>
            <person name="Ikenaga M."/>
            <person name="Kataoka M."/>
            <person name="Murouchi A."/>
            <person name="Katsuragi S."/>
            <person name="Sakai M."/>
        </authorList>
    </citation>
    <scope>NUCLEOTIDE SEQUENCE [LARGE SCALE GENOMIC DNA]</scope>
    <source>
        <strain evidence="7">YU21-B</strain>
    </source>
</reference>
<accession>A0A829YNH8</accession>
<proteinExistence type="inferred from homology"/>
<dbReference type="InterPro" id="IPR001624">
    <property type="entry name" value="FliE"/>
</dbReference>
<comment type="subcellular location">
    <subcellularLocation>
        <location evidence="1 5">Bacterial flagellum basal body</location>
    </subcellularLocation>
</comment>
<dbReference type="NCBIfam" id="TIGR00205">
    <property type="entry name" value="fliE"/>
    <property type="match status" value="1"/>
</dbReference>
<dbReference type="PANTHER" id="PTHR34653:SF1">
    <property type="entry name" value="FLAGELLAR HOOK-BASAL BODY COMPLEX PROTEIN FLIE"/>
    <property type="match status" value="1"/>
</dbReference>
<dbReference type="GO" id="GO:0071973">
    <property type="term" value="P:bacterial-type flagellum-dependent cell motility"/>
    <property type="evidence" value="ECO:0007669"/>
    <property type="project" value="InterPro"/>
</dbReference>
<keyword evidence="7" id="KW-1185">Reference proteome</keyword>